<dbReference type="Proteomes" id="UP000223527">
    <property type="component" value="Unassembled WGS sequence"/>
</dbReference>
<protein>
    <submittedName>
        <fullName evidence="2">Uncharacterized protein</fullName>
    </submittedName>
</protein>
<proteinExistence type="predicted"/>
<keyword evidence="3" id="KW-1185">Reference proteome</keyword>
<gene>
    <name evidence="2" type="ORF">CR162_16415</name>
</gene>
<name>A0A2C7A8A7_9PROT</name>
<dbReference type="EMBL" id="PDNU01000035">
    <property type="protein sequence ID" value="PHK93853.1"/>
    <property type="molecule type" value="Genomic_DNA"/>
</dbReference>
<sequence>MAPTTHLGRFSPILRDCGAAAVRRPDTLLATQLPYEIFYIPFEHVNPQARLVIVGITPGMNQLELAYAEAQRLLRLGASEAAILEAVKSVAAFGGDAMRPNLLRMLRHFGFAAILGVDDEADLWGTAAGLLHSTSVVPHAAFKDGKMFSGSFEEVLRVGALRERFEADFVGSLRGLSPEALYVALGKTPFDALLHCVKLGVIEEHQLLGALAHPSRSGGSQVAVYLGEKSPDDLDPADPVRGRVAWLRDAYFRMRSATDRLRGTRGAIAPPPPRPAPSRPATVVRAPRPRGATSATPAAPAPSNADLHYVVSRGKAAGTVLRPHVQDGHYIVSPTRFEADYVRVPIGEALEPYLRQGLSLRMSAPGVAPSLISPGSILGRDRSSR</sequence>
<organism evidence="2 3">
    <name type="scientific">Teichococcus rhizosphaerae</name>
    <dbReference type="NCBI Taxonomy" id="1335062"/>
    <lineage>
        <taxon>Bacteria</taxon>
        <taxon>Pseudomonadati</taxon>
        <taxon>Pseudomonadota</taxon>
        <taxon>Alphaproteobacteria</taxon>
        <taxon>Acetobacterales</taxon>
        <taxon>Roseomonadaceae</taxon>
        <taxon>Roseomonas</taxon>
    </lineage>
</organism>
<evidence type="ECO:0000313" key="3">
    <source>
        <dbReference type="Proteomes" id="UP000223527"/>
    </source>
</evidence>
<feature type="compositionally biased region" description="Pro residues" evidence="1">
    <location>
        <begin position="269"/>
        <end position="278"/>
    </location>
</feature>
<feature type="compositionally biased region" description="Low complexity" evidence="1">
    <location>
        <begin position="279"/>
        <end position="303"/>
    </location>
</feature>
<evidence type="ECO:0000313" key="2">
    <source>
        <dbReference type="EMBL" id="PHK93853.1"/>
    </source>
</evidence>
<dbReference type="AlphaFoldDB" id="A0A2C7A8A7"/>
<comment type="caution">
    <text evidence="2">The sequence shown here is derived from an EMBL/GenBank/DDBJ whole genome shotgun (WGS) entry which is preliminary data.</text>
</comment>
<evidence type="ECO:0000256" key="1">
    <source>
        <dbReference type="SAM" id="MobiDB-lite"/>
    </source>
</evidence>
<reference evidence="2 3" key="1">
    <citation type="submission" date="2017-10" db="EMBL/GenBank/DDBJ databases">
        <authorList>
            <person name="Banno H."/>
            <person name="Chua N.-H."/>
        </authorList>
    </citation>
    <scope>NUCLEOTIDE SEQUENCE [LARGE SCALE GENOMIC DNA]</scope>
    <source>
        <strain evidence="2 3">YW11</strain>
    </source>
</reference>
<accession>A0A2C7A8A7</accession>
<feature type="region of interest" description="Disordered" evidence="1">
    <location>
        <begin position="262"/>
        <end position="303"/>
    </location>
</feature>